<comment type="caution">
    <text evidence="13">The sequence shown here is derived from an EMBL/GenBank/DDBJ whole genome shotgun (WGS) entry which is preliminary data.</text>
</comment>
<evidence type="ECO:0000256" key="4">
    <source>
        <dbReference type="ARBA" id="ARBA00022553"/>
    </source>
</evidence>
<dbReference type="InterPro" id="IPR029016">
    <property type="entry name" value="GAF-like_dom_sf"/>
</dbReference>
<evidence type="ECO:0000313" key="13">
    <source>
        <dbReference type="EMBL" id="MCP1103149.1"/>
    </source>
</evidence>
<keyword evidence="7" id="KW-0902">Two-component regulatory system</keyword>
<dbReference type="SMART" id="SM00086">
    <property type="entry name" value="PAC"/>
    <property type="match status" value="1"/>
</dbReference>
<dbReference type="EC" id="2.7.13.3" evidence="2"/>
<comment type="function">
    <text evidence="8">May play the central regulatory role in sporulation. It may be an element of the effector pathway responsible for the activation of sporulation genes in response to nutritional stress. Spo0A may act in concert with spo0H (a sigma factor) to control the expression of some genes that are critical to the sporulation process.</text>
</comment>
<dbReference type="InterPro" id="IPR004358">
    <property type="entry name" value="Sig_transdc_His_kin-like_C"/>
</dbReference>
<dbReference type="NCBIfam" id="TIGR00229">
    <property type="entry name" value="sensory_box"/>
    <property type="match status" value="1"/>
</dbReference>
<name>A0ABT1EBX8_9FIRM</name>
<dbReference type="Gene3D" id="3.30.450.40">
    <property type="match status" value="1"/>
</dbReference>
<dbReference type="CDD" id="cd17546">
    <property type="entry name" value="REC_hyHK_CKI1_RcsC-like"/>
    <property type="match status" value="2"/>
</dbReference>
<gene>
    <name evidence="13" type="ORF">NK125_12070</name>
</gene>
<evidence type="ECO:0000256" key="9">
    <source>
        <dbReference type="PROSITE-ProRule" id="PRU00169"/>
    </source>
</evidence>
<feature type="domain" description="PAC" evidence="12">
    <location>
        <begin position="84"/>
        <end position="137"/>
    </location>
</feature>
<dbReference type="Gene3D" id="1.10.287.130">
    <property type="match status" value="1"/>
</dbReference>
<feature type="domain" description="Response regulatory" evidence="11">
    <location>
        <begin position="589"/>
        <end position="709"/>
    </location>
</feature>
<organism evidence="13 14">
    <name type="scientific">Aequitasia blattaphilus</name>
    <dbReference type="NCBI Taxonomy" id="2949332"/>
    <lineage>
        <taxon>Bacteria</taxon>
        <taxon>Bacillati</taxon>
        <taxon>Bacillota</taxon>
        <taxon>Clostridia</taxon>
        <taxon>Lachnospirales</taxon>
        <taxon>Lachnospiraceae</taxon>
        <taxon>Aequitasia</taxon>
    </lineage>
</organism>
<dbReference type="InterPro" id="IPR001789">
    <property type="entry name" value="Sig_transdc_resp-reg_receiver"/>
</dbReference>
<dbReference type="Gene3D" id="3.30.450.20">
    <property type="entry name" value="PAS domain"/>
    <property type="match status" value="1"/>
</dbReference>
<dbReference type="InterPro" id="IPR000014">
    <property type="entry name" value="PAS"/>
</dbReference>
<feature type="modified residue" description="4-aspartylphosphate" evidence="9">
    <location>
        <position position="782"/>
    </location>
</feature>
<evidence type="ECO:0000259" key="10">
    <source>
        <dbReference type="PROSITE" id="PS50109"/>
    </source>
</evidence>
<evidence type="ECO:0000259" key="11">
    <source>
        <dbReference type="PROSITE" id="PS50110"/>
    </source>
</evidence>
<dbReference type="InterPro" id="IPR000700">
    <property type="entry name" value="PAS-assoc_C"/>
</dbReference>
<evidence type="ECO:0000256" key="2">
    <source>
        <dbReference type="ARBA" id="ARBA00012438"/>
    </source>
</evidence>
<dbReference type="RefSeq" id="WP_262066933.1">
    <property type="nucleotide sequence ID" value="NZ_JAMXOD010000019.1"/>
</dbReference>
<dbReference type="SUPFAM" id="SSF55874">
    <property type="entry name" value="ATPase domain of HSP90 chaperone/DNA topoisomerase II/histidine kinase"/>
    <property type="match status" value="1"/>
</dbReference>
<accession>A0ABT1EBX8</accession>
<evidence type="ECO:0000256" key="3">
    <source>
        <dbReference type="ARBA" id="ARBA00018672"/>
    </source>
</evidence>
<evidence type="ECO:0000256" key="8">
    <source>
        <dbReference type="ARBA" id="ARBA00024867"/>
    </source>
</evidence>
<dbReference type="InterPro" id="IPR036890">
    <property type="entry name" value="HATPase_C_sf"/>
</dbReference>
<proteinExistence type="predicted"/>
<dbReference type="Pfam" id="PF00512">
    <property type="entry name" value="HisKA"/>
    <property type="match status" value="1"/>
</dbReference>
<dbReference type="PANTHER" id="PTHR45339:SF1">
    <property type="entry name" value="HYBRID SIGNAL TRANSDUCTION HISTIDINE KINASE J"/>
    <property type="match status" value="1"/>
</dbReference>
<keyword evidence="5" id="KW-0808">Transferase</keyword>
<evidence type="ECO:0000256" key="6">
    <source>
        <dbReference type="ARBA" id="ARBA00022777"/>
    </source>
</evidence>
<dbReference type="InterPro" id="IPR001610">
    <property type="entry name" value="PAC"/>
</dbReference>
<dbReference type="CDD" id="cd16922">
    <property type="entry name" value="HATPase_EvgS-ArcB-TorS-like"/>
    <property type="match status" value="1"/>
</dbReference>
<dbReference type="SMART" id="SM00388">
    <property type="entry name" value="HisKA"/>
    <property type="match status" value="1"/>
</dbReference>
<comment type="catalytic activity">
    <reaction evidence="1">
        <text>ATP + protein L-histidine = ADP + protein N-phospho-L-histidine.</text>
        <dbReference type="EC" id="2.7.13.3"/>
    </reaction>
</comment>
<dbReference type="InterPro" id="IPR013655">
    <property type="entry name" value="PAS_fold_3"/>
</dbReference>
<keyword evidence="6" id="KW-0418">Kinase</keyword>
<dbReference type="SMART" id="SM00065">
    <property type="entry name" value="GAF"/>
    <property type="match status" value="1"/>
</dbReference>
<dbReference type="CDD" id="cd00130">
    <property type="entry name" value="PAS"/>
    <property type="match status" value="1"/>
</dbReference>
<dbReference type="Pfam" id="PF01590">
    <property type="entry name" value="GAF"/>
    <property type="match status" value="1"/>
</dbReference>
<evidence type="ECO:0000259" key="12">
    <source>
        <dbReference type="PROSITE" id="PS50113"/>
    </source>
</evidence>
<dbReference type="InterPro" id="IPR036097">
    <property type="entry name" value="HisK_dim/P_sf"/>
</dbReference>
<dbReference type="PROSITE" id="PS50110">
    <property type="entry name" value="RESPONSE_REGULATORY"/>
    <property type="match status" value="2"/>
</dbReference>
<reference evidence="13 14" key="1">
    <citation type="journal article" date="2022" name="Genome Biol. Evol.">
        <title>Host diet, physiology and behaviors set the stage for Lachnospiraceae cladogenesis.</title>
        <authorList>
            <person name="Vera-Ponce De Leon A."/>
            <person name="Schneider M."/>
            <person name="Jahnes B.C."/>
            <person name="Sadowski V."/>
            <person name="Camuy-Velez L.A."/>
            <person name="Duan J."/>
            <person name="Sabree Z.L."/>
        </authorList>
    </citation>
    <scope>NUCLEOTIDE SEQUENCE [LARGE SCALE GENOMIC DNA]</scope>
    <source>
        <strain evidence="13 14">PAL113</strain>
    </source>
</reference>
<evidence type="ECO:0000256" key="7">
    <source>
        <dbReference type="ARBA" id="ARBA00023012"/>
    </source>
</evidence>
<dbReference type="InterPro" id="IPR035965">
    <property type="entry name" value="PAS-like_dom_sf"/>
</dbReference>
<protein>
    <recommendedName>
        <fullName evidence="3">Stage 0 sporulation protein A homolog</fullName>
        <ecNumber evidence="2">2.7.13.3</ecNumber>
    </recommendedName>
</protein>
<dbReference type="PROSITE" id="PS50113">
    <property type="entry name" value="PAC"/>
    <property type="match status" value="1"/>
</dbReference>
<feature type="domain" description="Histidine kinase" evidence="10">
    <location>
        <begin position="349"/>
        <end position="571"/>
    </location>
</feature>
<dbReference type="SMART" id="SM00387">
    <property type="entry name" value="HATPase_c"/>
    <property type="match status" value="1"/>
</dbReference>
<dbReference type="SUPFAM" id="SSF52172">
    <property type="entry name" value="CheY-like"/>
    <property type="match status" value="2"/>
</dbReference>
<dbReference type="Pfam" id="PF08447">
    <property type="entry name" value="PAS_3"/>
    <property type="match status" value="1"/>
</dbReference>
<dbReference type="SMART" id="SM00448">
    <property type="entry name" value="REC"/>
    <property type="match status" value="2"/>
</dbReference>
<dbReference type="CDD" id="cd00082">
    <property type="entry name" value="HisKA"/>
    <property type="match status" value="1"/>
</dbReference>
<dbReference type="InterPro" id="IPR011006">
    <property type="entry name" value="CheY-like_superfamily"/>
</dbReference>
<dbReference type="Proteomes" id="UP001523566">
    <property type="component" value="Unassembled WGS sequence"/>
</dbReference>
<dbReference type="Pfam" id="PF02518">
    <property type="entry name" value="HATPase_c"/>
    <property type="match status" value="1"/>
</dbReference>
<dbReference type="SUPFAM" id="SSF47384">
    <property type="entry name" value="Homodimeric domain of signal transducing histidine kinase"/>
    <property type="match status" value="1"/>
</dbReference>
<dbReference type="Gene3D" id="3.40.50.2300">
    <property type="match status" value="2"/>
</dbReference>
<sequence length="851" mass="96973">MKTRANLSVEEMERLCDKANIGLLNLNVQTGEIQLNRPLTLLAGYEPGELPHSKDTKLLLVCEDDRPRVMAAMGKLMSREAEEYSLEYRMRRKDGSMVSIFEHCYVAETDEKGGVVRIVGIATDLSILKWAEEKARMMERENRKLSKSATHSELEEQNRMLRAANHAATMIIGGFHQDYEVVLQQSLQILGESIQAQRVRLWRNVEIEGELCCFNRAQWWGQISPMVEADETVLSYRDIIPNQEDQFEYDKDIISLTKELSKGFEPYVNNEIKSHIVIPLFLHGEFWGAVAFGDVNRERVFTEDEIEIMCSGTLVIASSVSRNETFGKLNEAREKAMASTKAKGEFLSRMSHEIRTPMNAIIGMTTIAMETDEPERVRYCLEKVDTSSKQLLELINDVLDMSKIEANKLEIMRDAFDFEKMIQYVAGMMQVKIDEKNQEFHVAIERPFKRQMISDELRLSQVLLNLLSNAIKFTPEHGQVTLKIKETELNADKSRLHIEVIDTGIGIEKEKIETLFDSFEQADGSITRQYGGSGLGLSISQSIIKLMGGEIWIESEVGVGSKFIFEIDVDWNGAIEDTNFDMELPSKVRVLVVDDKEDVLEYFYNILHGFSIHTNVALNGETAIELVKKSLESNKPYDVIFVDFKMPGLNGVDTIKEIRSLVDKKTSCVMMSVSERSDVEEDMKDLGVSNFLTKPILPSVLYNNILELTQKNIVKPMTEKTKEVPDWSNKTILLAEDVAINREIVDAILKKTHVNLIFAENGKVALDQFKEYNEKIDLILMDVQMPIMDGLSATRAIRELSHQEYERIPIVAMTAHAFKEDIERCKASGMDDHLAKPINVDEVFRVLNRYL</sequence>
<dbReference type="SUPFAM" id="SSF55781">
    <property type="entry name" value="GAF domain-like"/>
    <property type="match status" value="1"/>
</dbReference>
<dbReference type="InterPro" id="IPR003018">
    <property type="entry name" value="GAF"/>
</dbReference>
<dbReference type="SUPFAM" id="SSF55785">
    <property type="entry name" value="PYP-like sensor domain (PAS domain)"/>
    <property type="match status" value="1"/>
</dbReference>
<dbReference type="Pfam" id="PF00072">
    <property type="entry name" value="Response_reg"/>
    <property type="match status" value="2"/>
</dbReference>
<feature type="domain" description="Response regulatory" evidence="11">
    <location>
        <begin position="731"/>
        <end position="851"/>
    </location>
</feature>
<dbReference type="InterPro" id="IPR005467">
    <property type="entry name" value="His_kinase_dom"/>
</dbReference>
<dbReference type="InterPro" id="IPR003661">
    <property type="entry name" value="HisK_dim/P_dom"/>
</dbReference>
<dbReference type="PANTHER" id="PTHR45339">
    <property type="entry name" value="HYBRID SIGNAL TRANSDUCTION HISTIDINE KINASE J"/>
    <property type="match status" value="1"/>
</dbReference>
<evidence type="ECO:0000256" key="1">
    <source>
        <dbReference type="ARBA" id="ARBA00000085"/>
    </source>
</evidence>
<keyword evidence="4 9" id="KW-0597">Phosphoprotein</keyword>
<dbReference type="EMBL" id="JAMZFW010000019">
    <property type="protein sequence ID" value="MCP1103149.1"/>
    <property type="molecule type" value="Genomic_DNA"/>
</dbReference>
<feature type="modified residue" description="4-aspartylphosphate" evidence="9">
    <location>
        <position position="643"/>
    </location>
</feature>
<keyword evidence="14" id="KW-1185">Reference proteome</keyword>
<evidence type="ECO:0000313" key="14">
    <source>
        <dbReference type="Proteomes" id="UP001523566"/>
    </source>
</evidence>
<dbReference type="InterPro" id="IPR003594">
    <property type="entry name" value="HATPase_dom"/>
</dbReference>
<evidence type="ECO:0000256" key="5">
    <source>
        <dbReference type="ARBA" id="ARBA00022679"/>
    </source>
</evidence>
<dbReference type="Gene3D" id="3.30.565.10">
    <property type="entry name" value="Histidine kinase-like ATPase, C-terminal domain"/>
    <property type="match status" value="1"/>
</dbReference>
<dbReference type="PRINTS" id="PR00344">
    <property type="entry name" value="BCTRLSENSOR"/>
</dbReference>
<dbReference type="PROSITE" id="PS50109">
    <property type="entry name" value="HIS_KIN"/>
    <property type="match status" value="1"/>
</dbReference>